<sequence length="464" mass="52391">MQDFQRLGISSRLEGELNKYGITSPTPIQTKVIPSLLKGQDIIAQAQTGTGKTFAFALPILEKIQKDAPYTQALILSPTRELALQITDEINKIKEEDVTVLAAYGGQDVEKQLHRLKQQISIIVATPGRLIDHLRRGTIDLSKLSFLVLDEADQMLHIGFLDEIAFIMKQTPNDRQTMLFSATISSDIKKLAKKYTKNAAYITVEKKQGPALTVKQISMHTPPRAKQGALMSLINEEQPFMAVIFCRTKRRVSKLYEVLRANRFSCRELHGDLSQAKREQVMKEFREAKFQLLIATDVAARGLDIDGITHVFNYDMPMDAESYVHRIGRTGRAKAEGFAVTFYSSDDRPLLDAIEKELNITIEKKPLLKKDGNDTEQPKDHTHTKVSKYSKNKHAKKGTFKGERKSKPAKKDATSSKQEKGNASNKKQETKQKETSPAFERFKEARKKKTTGSAIFKPKKSKKR</sequence>
<dbReference type="AlphaFoldDB" id="A0A2N0Z0C2"/>
<dbReference type="SMART" id="SM00490">
    <property type="entry name" value="HELICc"/>
    <property type="match status" value="1"/>
</dbReference>
<dbReference type="GO" id="GO:0003724">
    <property type="term" value="F:RNA helicase activity"/>
    <property type="evidence" value="ECO:0007669"/>
    <property type="project" value="InterPro"/>
</dbReference>
<dbReference type="PROSITE" id="PS51194">
    <property type="entry name" value="HELICASE_CTER"/>
    <property type="match status" value="1"/>
</dbReference>
<protein>
    <submittedName>
        <fullName evidence="11">DEAD/DEAH box helicase</fullName>
    </submittedName>
</protein>
<comment type="caution">
    <text evidence="11">The sequence shown here is derived from an EMBL/GenBank/DDBJ whole genome shotgun (WGS) entry which is preliminary data.</text>
</comment>
<dbReference type="CDD" id="cd18787">
    <property type="entry name" value="SF2_C_DEAD"/>
    <property type="match status" value="1"/>
</dbReference>
<evidence type="ECO:0000256" key="4">
    <source>
        <dbReference type="ARBA" id="ARBA00022840"/>
    </source>
</evidence>
<dbReference type="Proteomes" id="UP000233375">
    <property type="component" value="Unassembled WGS sequence"/>
</dbReference>
<dbReference type="InterPro" id="IPR014001">
    <property type="entry name" value="Helicase_ATP-bd"/>
</dbReference>
<dbReference type="InterPro" id="IPR027417">
    <property type="entry name" value="P-loop_NTPase"/>
</dbReference>
<dbReference type="CDD" id="cd00268">
    <property type="entry name" value="DEADc"/>
    <property type="match status" value="1"/>
</dbReference>
<evidence type="ECO:0000313" key="11">
    <source>
        <dbReference type="EMBL" id="PKG22955.1"/>
    </source>
</evidence>
<dbReference type="Gene3D" id="3.40.50.300">
    <property type="entry name" value="P-loop containing nucleotide triphosphate hydrolases"/>
    <property type="match status" value="2"/>
</dbReference>
<dbReference type="EMBL" id="PISE01000031">
    <property type="protein sequence ID" value="PKG22955.1"/>
    <property type="molecule type" value="Genomic_DNA"/>
</dbReference>
<feature type="domain" description="Helicase C-terminal" evidence="9">
    <location>
        <begin position="229"/>
        <end position="373"/>
    </location>
</feature>
<evidence type="ECO:0000313" key="12">
    <source>
        <dbReference type="Proteomes" id="UP000233375"/>
    </source>
</evidence>
<evidence type="ECO:0000256" key="2">
    <source>
        <dbReference type="ARBA" id="ARBA00022801"/>
    </source>
</evidence>
<evidence type="ECO:0000259" key="8">
    <source>
        <dbReference type="PROSITE" id="PS51192"/>
    </source>
</evidence>
<dbReference type="PROSITE" id="PS51195">
    <property type="entry name" value="Q_MOTIF"/>
    <property type="match status" value="1"/>
</dbReference>
<feature type="compositionally biased region" description="Basic and acidic residues" evidence="7">
    <location>
        <begin position="369"/>
        <end position="383"/>
    </location>
</feature>
<keyword evidence="2" id="KW-0378">Hydrolase</keyword>
<proteinExistence type="inferred from homology"/>
<keyword evidence="12" id="KW-1185">Reference proteome</keyword>
<comment type="similarity">
    <text evidence="5">Belongs to the DEAD box helicase family.</text>
</comment>
<keyword evidence="4" id="KW-0067">ATP-binding</keyword>
<dbReference type="Pfam" id="PF00271">
    <property type="entry name" value="Helicase_C"/>
    <property type="match status" value="1"/>
</dbReference>
<dbReference type="SMART" id="SM00487">
    <property type="entry name" value="DEXDc"/>
    <property type="match status" value="1"/>
</dbReference>
<dbReference type="RefSeq" id="WP_101177977.1">
    <property type="nucleotide sequence ID" value="NZ_PISE01000031.1"/>
</dbReference>
<dbReference type="OrthoDB" id="9805696at2"/>
<gene>
    <name evidence="11" type="ORF">CWS01_14880</name>
</gene>
<feature type="region of interest" description="Disordered" evidence="7">
    <location>
        <begin position="369"/>
        <end position="464"/>
    </location>
</feature>
<evidence type="ECO:0000259" key="10">
    <source>
        <dbReference type="PROSITE" id="PS51195"/>
    </source>
</evidence>
<reference evidence="11 12" key="1">
    <citation type="journal article" date="2003" name="Int. J. Syst. Evol. Microbiol.">
        <title>Bacillus nealsonii sp. nov., isolated from a spacecraft-assembly facility, whose spores are gamma-radiation resistant.</title>
        <authorList>
            <person name="Venkateswaran K."/>
            <person name="Kempf M."/>
            <person name="Chen F."/>
            <person name="Satomi M."/>
            <person name="Nicholson W."/>
            <person name="Kern R."/>
        </authorList>
    </citation>
    <scope>NUCLEOTIDE SEQUENCE [LARGE SCALE GENOMIC DNA]</scope>
    <source>
        <strain evidence="11 12">FO-92</strain>
    </source>
</reference>
<organism evidence="11 12">
    <name type="scientific">Niallia nealsonii</name>
    <dbReference type="NCBI Taxonomy" id="115979"/>
    <lineage>
        <taxon>Bacteria</taxon>
        <taxon>Bacillati</taxon>
        <taxon>Bacillota</taxon>
        <taxon>Bacilli</taxon>
        <taxon>Bacillales</taxon>
        <taxon>Bacillaceae</taxon>
        <taxon>Niallia</taxon>
    </lineage>
</organism>
<dbReference type="InterPro" id="IPR044742">
    <property type="entry name" value="DEAD/DEAH_RhlB"/>
</dbReference>
<evidence type="ECO:0000256" key="1">
    <source>
        <dbReference type="ARBA" id="ARBA00022741"/>
    </source>
</evidence>
<dbReference type="InterPro" id="IPR050079">
    <property type="entry name" value="DEAD_box_RNA_helicase"/>
</dbReference>
<dbReference type="PANTHER" id="PTHR47959">
    <property type="entry name" value="ATP-DEPENDENT RNA HELICASE RHLE-RELATED"/>
    <property type="match status" value="1"/>
</dbReference>
<feature type="domain" description="DEAD-box RNA helicase Q" evidence="10">
    <location>
        <begin position="2"/>
        <end position="30"/>
    </location>
</feature>
<evidence type="ECO:0000259" key="9">
    <source>
        <dbReference type="PROSITE" id="PS51194"/>
    </source>
</evidence>
<dbReference type="PROSITE" id="PS51192">
    <property type="entry name" value="HELICASE_ATP_BIND_1"/>
    <property type="match status" value="1"/>
</dbReference>
<feature type="compositionally biased region" description="Basic and acidic residues" evidence="7">
    <location>
        <begin position="400"/>
        <end position="434"/>
    </location>
</feature>
<evidence type="ECO:0000256" key="6">
    <source>
        <dbReference type="PROSITE-ProRule" id="PRU00552"/>
    </source>
</evidence>
<dbReference type="GO" id="GO:0003676">
    <property type="term" value="F:nucleic acid binding"/>
    <property type="evidence" value="ECO:0007669"/>
    <property type="project" value="InterPro"/>
</dbReference>
<dbReference type="SUPFAM" id="SSF52540">
    <property type="entry name" value="P-loop containing nucleoside triphosphate hydrolases"/>
    <property type="match status" value="1"/>
</dbReference>
<evidence type="ECO:0000256" key="3">
    <source>
        <dbReference type="ARBA" id="ARBA00022806"/>
    </source>
</evidence>
<feature type="domain" description="Helicase ATP-binding" evidence="8">
    <location>
        <begin position="33"/>
        <end position="202"/>
    </location>
</feature>
<feature type="compositionally biased region" description="Basic residues" evidence="7">
    <location>
        <begin position="384"/>
        <end position="399"/>
    </location>
</feature>
<dbReference type="GO" id="GO:0005829">
    <property type="term" value="C:cytosol"/>
    <property type="evidence" value="ECO:0007669"/>
    <property type="project" value="TreeGrafter"/>
</dbReference>
<keyword evidence="1" id="KW-0547">Nucleotide-binding</keyword>
<accession>A0A2N0Z0C2</accession>
<evidence type="ECO:0000256" key="7">
    <source>
        <dbReference type="SAM" id="MobiDB-lite"/>
    </source>
</evidence>
<feature type="short sequence motif" description="Q motif" evidence="6">
    <location>
        <begin position="2"/>
        <end position="30"/>
    </location>
</feature>
<evidence type="ECO:0000256" key="5">
    <source>
        <dbReference type="ARBA" id="ARBA00038437"/>
    </source>
</evidence>
<dbReference type="InterPro" id="IPR014014">
    <property type="entry name" value="RNA_helicase_DEAD_Q_motif"/>
</dbReference>
<dbReference type="PANTHER" id="PTHR47959:SF1">
    <property type="entry name" value="ATP-DEPENDENT RNA HELICASE DBPA"/>
    <property type="match status" value="1"/>
</dbReference>
<dbReference type="InterPro" id="IPR001650">
    <property type="entry name" value="Helicase_C-like"/>
</dbReference>
<keyword evidence="3 11" id="KW-0347">Helicase</keyword>
<dbReference type="GO" id="GO:0005524">
    <property type="term" value="F:ATP binding"/>
    <property type="evidence" value="ECO:0007669"/>
    <property type="project" value="UniProtKB-KW"/>
</dbReference>
<dbReference type="Pfam" id="PF00270">
    <property type="entry name" value="DEAD"/>
    <property type="match status" value="1"/>
</dbReference>
<name>A0A2N0Z0C2_9BACI</name>
<dbReference type="InterPro" id="IPR011545">
    <property type="entry name" value="DEAD/DEAH_box_helicase_dom"/>
</dbReference>
<dbReference type="GO" id="GO:0016787">
    <property type="term" value="F:hydrolase activity"/>
    <property type="evidence" value="ECO:0007669"/>
    <property type="project" value="UniProtKB-KW"/>
</dbReference>